<name>A0A4Z2FCC7_9TELE</name>
<evidence type="ECO:0000313" key="3">
    <source>
        <dbReference type="EMBL" id="TNN38837.1"/>
    </source>
</evidence>
<keyword evidence="4" id="KW-1185">Reference proteome</keyword>
<reference evidence="3 4" key="1">
    <citation type="submission" date="2019-03" db="EMBL/GenBank/DDBJ databases">
        <title>First draft genome of Liparis tanakae, snailfish: a comprehensive survey of snailfish specific genes.</title>
        <authorList>
            <person name="Kim W."/>
            <person name="Song I."/>
            <person name="Jeong J.-H."/>
            <person name="Kim D."/>
            <person name="Kim S."/>
            <person name="Ryu S."/>
            <person name="Song J.Y."/>
            <person name="Lee S.K."/>
        </authorList>
    </citation>
    <scope>NUCLEOTIDE SEQUENCE [LARGE SCALE GENOMIC DNA]</scope>
    <source>
        <tissue evidence="3">Muscle</tissue>
    </source>
</reference>
<feature type="transmembrane region" description="Helical" evidence="2">
    <location>
        <begin position="186"/>
        <end position="206"/>
    </location>
</feature>
<proteinExistence type="predicted"/>
<gene>
    <name evidence="3" type="ORF">EYF80_050999</name>
</gene>
<evidence type="ECO:0000313" key="4">
    <source>
        <dbReference type="Proteomes" id="UP000314294"/>
    </source>
</evidence>
<feature type="compositionally biased region" description="Basic and acidic residues" evidence="1">
    <location>
        <begin position="1"/>
        <end position="10"/>
    </location>
</feature>
<feature type="region of interest" description="Disordered" evidence="1">
    <location>
        <begin position="1"/>
        <end position="22"/>
    </location>
</feature>
<keyword evidence="2" id="KW-0472">Membrane</keyword>
<sequence>MRSVPLHESKGTALQSPAGPSAIEVRVPGATSRGRRCCFTTAGFRQVGDKHAARCPARAHTFNPGISRNKKKTLFTPRDATRAPNDPEPLRGLQLDPHGTLTTSTRLEGGGVPVEGPRGGPPWRAPVEGTRGGAPWRGPVERPRGGAPWRPPAARPGSRLQAVTAAAPLSLPLPLLPLLLPLPPLSAQAFLFLLLPLVFGSLLSFFQRMRRFWNHTFTCRSDRQSACATSTRRRRVR</sequence>
<evidence type="ECO:0000256" key="1">
    <source>
        <dbReference type="SAM" id="MobiDB-lite"/>
    </source>
</evidence>
<dbReference type="AlphaFoldDB" id="A0A4Z2FCC7"/>
<feature type="region of interest" description="Disordered" evidence="1">
    <location>
        <begin position="75"/>
        <end position="156"/>
    </location>
</feature>
<keyword evidence="2" id="KW-0812">Transmembrane</keyword>
<evidence type="ECO:0000256" key="2">
    <source>
        <dbReference type="SAM" id="Phobius"/>
    </source>
</evidence>
<dbReference type="EMBL" id="SRLO01001333">
    <property type="protein sequence ID" value="TNN38837.1"/>
    <property type="molecule type" value="Genomic_DNA"/>
</dbReference>
<accession>A0A4Z2FCC7</accession>
<protein>
    <submittedName>
        <fullName evidence="3">Uncharacterized protein</fullName>
    </submittedName>
</protein>
<dbReference type="Proteomes" id="UP000314294">
    <property type="component" value="Unassembled WGS sequence"/>
</dbReference>
<comment type="caution">
    <text evidence="3">The sequence shown here is derived from an EMBL/GenBank/DDBJ whole genome shotgun (WGS) entry which is preliminary data.</text>
</comment>
<keyword evidence="2" id="KW-1133">Transmembrane helix</keyword>
<organism evidence="3 4">
    <name type="scientific">Liparis tanakae</name>
    <name type="common">Tanaka's snailfish</name>
    <dbReference type="NCBI Taxonomy" id="230148"/>
    <lineage>
        <taxon>Eukaryota</taxon>
        <taxon>Metazoa</taxon>
        <taxon>Chordata</taxon>
        <taxon>Craniata</taxon>
        <taxon>Vertebrata</taxon>
        <taxon>Euteleostomi</taxon>
        <taxon>Actinopterygii</taxon>
        <taxon>Neopterygii</taxon>
        <taxon>Teleostei</taxon>
        <taxon>Neoteleostei</taxon>
        <taxon>Acanthomorphata</taxon>
        <taxon>Eupercaria</taxon>
        <taxon>Perciformes</taxon>
        <taxon>Cottioidei</taxon>
        <taxon>Cottales</taxon>
        <taxon>Liparidae</taxon>
        <taxon>Liparis</taxon>
    </lineage>
</organism>